<name>B8IMJ5_METNO</name>
<protein>
    <submittedName>
        <fullName evidence="1">Uncharacterized protein</fullName>
    </submittedName>
</protein>
<evidence type="ECO:0000313" key="2">
    <source>
        <dbReference type="Proteomes" id="UP000008207"/>
    </source>
</evidence>
<gene>
    <name evidence="1" type="ordered locus">Mnod_3470</name>
</gene>
<keyword evidence="2" id="KW-1185">Reference proteome</keyword>
<dbReference type="STRING" id="460265.Mnod_3470"/>
<proteinExistence type="predicted"/>
<evidence type="ECO:0000313" key="1">
    <source>
        <dbReference type="EMBL" id="ACL58381.1"/>
    </source>
</evidence>
<sequence>MCRNPRRAYDEHGAACVLALDARLEPWRGTAALMVAALVT</sequence>
<organism evidence="1 2">
    <name type="scientific">Methylobacterium nodulans (strain LMG 21967 / CNCM I-2342 / ORS 2060)</name>
    <dbReference type="NCBI Taxonomy" id="460265"/>
    <lineage>
        <taxon>Bacteria</taxon>
        <taxon>Pseudomonadati</taxon>
        <taxon>Pseudomonadota</taxon>
        <taxon>Alphaproteobacteria</taxon>
        <taxon>Hyphomicrobiales</taxon>
        <taxon>Methylobacteriaceae</taxon>
        <taxon>Methylobacterium</taxon>
    </lineage>
</organism>
<accession>B8IMJ5</accession>
<dbReference type="RefSeq" id="WP_015930041.1">
    <property type="nucleotide sequence ID" value="NC_011894.1"/>
</dbReference>
<dbReference type="Proteomes" id="UP000008207">
    <property type="component" value="Chromosome"/>
</dbReference>
<dbReference type="KEGG" id="mno:Mnod_3470"/>
<dbReference type="AlphaFoldDB" id="B8IMJ5"/>
<dbReference type="EMBL" id="CP001349">
    <property type="protein sequence ID" value="ACL58381.1"/>
    <property type="molecule type" value="Genomic_DNA"/>
</dbReference>
<dbReference type="HOGENOM" id="CLU_3292318_0_0_5"/>
<reference evidence="1 2" key="1">
    <citation type="submission" date="2009-01" db="EMBL/GenBank/DDBJ databases">
        <title>Complete sequence of chromosome of Methylobacterium nodulans ORS 2060.</title>
        <authorList>
            <consortium name="US DOE Joint Genome Institute"/>
            <person name="Lucas S."/>
            <person name="Copeland A."/>
            <person name="Lapidus A."/>
            <person name="Glavina del Rio T."/>
            <person name="Dalin E."/>
            <person name="Tice H."/>
            <person name="Bruce D."/>
            <person name="Goodwin L."/>
            <person name="Pitluck S."/>
            <person name="Sims D."/>
            <person name="Brettin T."/>
            <person name="Detter J.C."/>
            <person name="Han C."/>
            <person name="Larimer F."/>
            <person name="Land M."/>
            <person name="Hauser L."/>
            <person name="Kyrpides N."/>
            <person name="Ivanova N."/>
            <person name="Marx C.J."/>
            <person name="Richardson P."/>
        </authorList>
    </citation>
    <scope>NUCLEOTIDE SEQUENCE [LARGE SCALE GENOMIC DNA]</scope>
    <source>
        <strain evidence="2">LMG 21967 / CNCM I-2342 / ORS 2060</strain>
    </source>
</reference>